<evidence type="ECO:0000313" key="5">
    <source>
        <dbReference type="Proteomes" id="UP000001744"/>
    </source>
</evidence>
<name>B6K3Q5_SCHJY</name>
<dbReference type="PROSITE" id="PS50190">
    <property type="entry name" value="SEC7"/>
    <property type="match status" value="1"/>
</dbReference>
<sequence length="1147" mass="130233">MSILSMENSTLDVNTADVKPYSSRPSPSRTMTILRKGFARSFSRSSTSSERPAKPEKPEKQEKPKKEKTSFAHRHFRRSKRKEHRLESNSPLTAPALTIDEVDEKSTNVDPKDDFVPTCATAQNAKLHLAQARSCSPQKMHNSEACCRLSGSLNSRDAKPVPPAASPTIPSSLSFQSIRNLKRLTLRSRKPSYNSLRSVETTSESNSMLSVATYTQGVDDVSPSSEHKHCCCDESQDTLIVQSPASTMSYAPFSSRNSRLSDSDSLHKRSADYPRSSSHMSFTKPASNHSSSASPEPSQNTPTSATQSKPWKKRRNRARSSTIPSQRSLEKLRDNRISIFSFRSLRKEGEECLNHALEESGLLYDINSYPTRGSEGSIDAPKPLDDETAESYLERVRKSVPPCHISSALAQKDYALYRQALDLQMKEFNFTDMPIDICLRQFLLKAHLPKETQQIDRVITAISERFFECNPDMFSSPDKCYILVFSLIMLHTDAFNVNNKHKMTKPEFVQLCKMDGLMNEVMEYFYDNITYTPFVNLEDELLSEREKSESRQSPLQASLKKSRFALYPYMFILENKMDLLRSGLSLYPFKHTYYCYKSDPQLELEFIRNKIANPAILQIVSERSHPMAFSGHFRGLPDNADPGMVDIHVASLDTLLYSDRKRKSFSTSFLKEGLVILTTSQLYLFRNMRWARKLQAQVKKYESNKSKTKPPNKQRFYRFITNHSDSTLSINSTHAPLKTDEVAPLVFKPPVSNFNPDSAISLINAFAYTRSDNSELPRNSFIVLLRDGSEEVFVARSKEEMFDWINRINYIATLRTAGIRVPVKGDRSWGTNRYEYLTNPQDAAELVAMEQQMYRDVEFAHIRSIKERIGQIKSSLQDRKTSLLSHKRNAIHLSFCTPLQSKTRALVQEAGKKLQESVRADHFEILKLQCQLNILRCELQHAADRLDDLSLPSDCSIHDAEDEANFTTFFEDQPYPRNSSSSATSSARNSRSEERRGKLQSVNTLSEADLMKQEEQANGDSAMPSTSTLAPVSSECSVNTVVQTRPKKLHLEIRSRSSISSSSGCSLNDNSNLVATHVECWHPDYDASRTMPYRRSRTAELRSKRDSLFVRDRKGTEEWVQPPSDVESQWHSAAEESELEEANGGRS</sequence>
<evidence type="ECO:0000313" key="3">
    <source>
        <dbReference type="EMBL" id="EEB08112.1"/>
    </source>
</evidence>
<feature type="compositionally biased region" description="Low complexity" evidence="1">
    <location>
        <begin position="40"/>
        <end position="50"/>
    </location>
</feature>
<dbReference type="VEuPathDB" id="FungiDB:SJAG_03246"/>
<reference evidence="3 5" key="1">
    <citation type="journal article" date="2011" name="Science">
        <title>Comparative functional genomics of the fission yeasts.</title>
        <authorList>
            <person name="Rhind N."/>
            <person name="Chen Z."/>
            <person name="Yassour M."/>
            <person name="Thompson D.A."/>
            <person name="Haas B.J."/>
            <person name="Habib N."/>
            <person name="Wapinski I."/>
            <person name="Roy S."/>
            <person name="Lin M.F."/>
            <person name="Heiman D.I."/>
            <person name="Young S.K."/>
            <person name="Furuya K."/>
            <person name="Guo Y."/>
            <person name="Pidoux A."/>
            <person name="Chen H.M."/>
            <person name="Robbertse B."/>
            <person name="Goldberg J.M."/>
            <person name="Aoki K."/>
            <person name="Bayne E.H."/>
            <person name="Berlin A.M."/>
            <person name="Desjardins C.A."/>
            <person name="Dobbs E."/>
            <person name="Dukaj L."/>
            <person name="Fan L."/>
            <person name="FitzGerald M.G."/>
            <person name="French C."/>
            <person name="Gujja S."/>
            <person name="Hansen K."/>
            <person name="Keifenheim D."/>
            <person name="Levin J.Z."/>
            <person name="Mosher R.A."/>
            <person name="Mueller C.A."/>
            <person name="Pfiffner J."/>
            <person name="Priest M."/>
            <person name="Russ C."/>
            <person name="Smialowska A."/>
            <person name="Swoboda P."/>
            <person name="Sykes S.M."/>
            <person name="Vaughn M."/>
            <person name="Vengrova S."/>
            <person name="Yoder R."/>
            <person name="Zeng Q."/>
            <person name="Allshire R."/>
            <person name="Baulcombe D."/>
            <person name="Birren B.W."/>
            <person name="Brown W."/>
            <person name="Ekwall K."/>
            <person name="Kellis M."/>
            <person name="Leatherwood J."/>
            <person name="Levin H."/>
            <person name="Margalit H."/>
            <person name="Martienssen R."/>
            <person name="Nieduszynski C.A."/>
            <person name="Spatafora J.W."/>
            <person name="Friedman N."/>
            <person name="Dalgaard J.Z."/>
            <person name="Baumann P."/>
            <person name="Niki H."/>
            <person name="Regev A."/>
            <person name="Nusbaum C."/>
        </authorList>
    </citation>
    <scope>NUCLEOTIDE SEQUENCE [LARGE SCALE GENOMIC DNA]</scope>
    <source>
        <strain evidence="5">yFS275 / FY16936</strain>
    </source>
</reference>
<feature type="compositionally biased region" description="Polar residues" evidence="1">
    <location>
        <begin position="299"/>
        <end position="309"/>
    </location>
</feature>
<accession>B6K3Q5</accession>
<protein>
    <submittedName>
        <fullName evidence="3">Guanyl-nucleotide exchange factor Sec73</fullName>
    </submittedName>
</protein>
<dbReference type="OrthoDB" id="430364at2759"/>
<dbReference type="InterPro" id="IPR000904">
    <property type="entry name" value="Sec7_dom"/>
</dbReference>
<evidence type="ECO:0000256" key="1">
    <source>
        <dbReference type="SAM" id="MobiDB-lite"/>
    </source>
</evidence>
<dbReference type="eggNOG" id="KOG0929">
    <property type="taxonomic scope" value="Eukaryota"/>
</dbReference>
<dbReference type="GO" id="GO:0032012">
    <property type="term" value="P:regulation of ARF protein signal transduction"/>
    <property type="evidence" value="ECO:0007669"/>
    <property type="project" value="InterPro"/>
</dbReference>
<dbReference type="GO" id="GO:0015031">
    <property type="term" value="P:protein transport"/>
    <property type="evidence" value="ECO:0007669"/>
    <property type="project" value="UniProtKB-ARBA"/>
</dbReference>
<dbReference type="PANTHER" id="PTHR10663">
    <property type="entry name" value="GUANYL-NUCLEOTIDE EXCHANGE FACTOR"/>
    <property type="match status" value="1"/>
</dbReference>
<feature type="compositionally biased region" description="Basic residues" evidence="1">
    <location>
        <begin position="71"/>
        <end position="83"/>
    </location>
</feature>
<dbReference type="HOGENOM" id="CLU_276954_0_0_1"/>
<feature type="compositionally biased region" description="Low complexity" evidence="1">
    <location>
        <begin position="977"/>
        <end position="989"/>
    </location>
</feature>
<dbReference type="Gene3D" id="2.30.29.30">
    <property type="entry name" value="Pleckstrin-homology domain (PH domain)/Phosphotyrosine-binding domain (PTB)"/>
    <property type="match status" value="1"/>
</dbReference>
<feature type="region of interest" description="Disordered" evidence="1">
    <location>
        <begin position="970"/>
        <end position="1009"/>
    </location>
</feature>
<feature type="region of interest" description="Disordered" evidence="1">
    <location>
        <begin position="1112"/>
        <end position="1147"/>
    </location>
</feature>
<dbReference type="GeneID" id="7049153"/>
<dbReference type="FunFam" id="1.10.1000.11:FF:000002">
    <property type="entry name" value="Cytohesin 1"/>
    <property type="match status" value="1"/>
</dbReference>
<dbReference type="SUPFAM" id="SSF50729">
    <property type="entry name" value="PH domain-like"/>
    <property type="match status" value="1"/>
</dbReference>
<dbReference type="InterPro" id="IPR035999">
    <property type="entry name" value="Sec7_dom_sf"/>
</dbReference>
<dbReference type="GO" id="GO:0016192">
    <property type="term" value="P:vesicle-mediated transport"/>
    <property type="evidence" value="ECO:0000318"/>
    <property type="project" value="GO_Central"/>
</dbReference>
<dbReference type="STRING" id="402676.B6K3Q5"/>
<organism evidence="3 5">
    <name type="scientific">Schizosaccharomyces japonicus (strain yFS275 / FY16936)</name>
    <name type="common">Fission yeast</name>
    <dbReference type="NCBI Taxonomy" id="402676"/>
    <lineage>
        <taxon>Eukaryota</taxon>
        <taxon>Fungi</taxon>
        <taxon>Dikarya</taxon>
        <taxon>Ascomycota</taxon>
        <taxon>Taphrinomycotina</taxon>
        <taxon>Schizosaccharomycetes</taxon>
        <taxon>Schizosaccharomycetales</taxon>
        <taxon>Schizosaccharomycetaceae</taxon>
        <taxon>Schizosaccharomyces</taxon>
    </lineage>
</organism>
<dbReference type="EMBL" id="KE651167">
    <property type="protein sequence ID" value="EEB08112.1"/>
    <property type="molecule type" value="Genomic_DNA"/>
</dbReference>
<proteinExistence type="predicted"/>
<dbReference type="GO" id="GO:0005085">
    <property type="term" value="F:guanyl-nucleotide exchange factor activity"/>
    <property type="evidence" value="ECO:0000318"/>
    <property type="project" value="GO_Central"/>
</dbReference>
<evidence type="ECO:0000259" key="2">
    <source>
        <dbReference type="PROSITE" id="PS50190"/>
    </source>
</evidence>
<feature type="compositionally biased region" description="Basic and acidic residues" evidence="1">
    <location>
        <begin position="259"/>
        <end position="272"/>
    </location>
</feature>
<keyword evidence="5" id="KW-1185">Reference proteome</keyword>
<dbReference type="InterPro" id="IPR011993">
    <property type="entry name" value="PH-like_dom_sf"/>
</dbReference>
<feature type="compositionally biased region" description="Basic and acidic residues" evidence="1">
    <location>
        <begin position="51"/>
        <end position="70"/>
    </location>
</feature>
<gene>
    <name evidence="4" type="primary">sec73</name>
    <name evidence="3" type="ORF">SJAG_03246</name>
</gene>
<feature type="region of interest" description="Disordered" evidence="1">
    <location>
        <begin position="250"/>
        <end position="328"/>
    </location>
</feature>
<dbReference type="RefSeq" id="XP_002174405.1">
    <property type="nucleotide sequence ID" value="XM_002174369.2"/>
</dbReference>
<feature type="domain" description="SEC7" evidence="2">
    <location>
        <begin position="322"/>
        <end position="544"/>
    </location>
</feature>
<dbReference type="PANTHER" id="PTHR10663:SF405">
    <property type="entry name" value="ARF GUANINE NUCLEOTIDE EXCHANGE FACTOR SYT1"/>
    <property type="match status" value="1"/>
</dbReference>
<dbReference type="InterPro" id="IPR023394">
    <property type="entry name" value="Sec7_C_sf"/>
</dbReference>
<feature type="region of interest" description="Disordered" evidence="1">
    <location>
        <begin position="1"/>
        <end position="111"/>
    </location>
</feature>
<feature type="compositionally biased region" description="Polar residues" evidence="1">
    <location>
        <begin position="1"/>
        <end position="13"/>
    </location>
</feature>
<dbReference type="SMART" id="SM00222">
    <property type="entry name" value="Sec7"/>
    <property type="match status" value="1"/>
</dbReference>
<dbReference type="Pfam" id="PF01369">
    <property type="entry name" value="Sec7"/>
    <property type="match status" value="1"/>
</dbReference>
<dbReference type="JaponicusDB" id="SJAG_03246">
    <property type="gene designation" value="sec73"/>
</dbReference>
<dbReference type="Gene3D" id="1.10.1000.11">
    <property type="entry name" value="Arf Nucleotide-binding Site Opener,domain 2"/>
    <property type="match status" value="1"/>
</dbReference>
<dbReference type="AlphaFoldDB" id="B6K3Q5"/>
<dbReference type="Proteomes" id="UP000001744">
    <property type="component" value="Unassembled WGS sequence"/>
</dbReference>
<feature type="compositionally biased region" description="Low complexity" evidence="1">
    <location>
        <begin position="285"/>
        <end position="298"/>
    </location>
</feature>
<evidence type="ECO:0000313" key="4">
    <source>
        <dbReference type="JaponicusDB" id="SJAG_03246"/>
    </source>
</evidence>
<dbReference type="SUPFAM" id="SSF48425">
    <property type="entry name" value="Sec7 domain"/>
    <property type="match status" value="1"/>
</dbReference>